<gene>
    <name evidence="1" type="ORF">UHOR_06639</name>
</gene>
<dbReference type="Proteomes" id="UP000006174">
    <property type="component" value="Unassembled WGS sequence"/>
</dbReference>
<evidence type="ECO:0008006" key="3">
    <source>
        <dbReference type="Google" id="ProtNLM"/>
    </source>
</evidence>
<dbReference type="AlphaFoldDB" id="I2FLY4"/>
<keyword evidence="2" id="KW-1185">Reference proteome</keyword>
<dbReference type="EMBL" id="CAGI01000021">
    <property type="protein sequence ID" value="CCF47927.1"/>
    <property type="molecule type" value="Genomic_DNA"/>
</dbReference>
<sequence length="115" mass="12249">MQGCITRRSVPSTPISAISANAADTRSGRPPTPITLLTDNQAAEHIISTNGPGRNKLLTLRAAFMRDTIKKGIVAVKWITGELQVANGLTKLLDARGSSKSREDFGVKGSLVAHR</sequence>
<accession>I2FLY4</accession>
<comment type="caution">
    <text evidence="1">The sequence shown here is derived from an EMBL/GenBank/DDBJ whole genome shotgun (WGS) entry which is preliminary data.</text>
</comment>
<evidence type="ECO:0000313" key="1">
    <source>
        <dbReference type="EMBL" id="CCF47927.1"/>
    </source>
</evidence>
<dbReference type="HOGENOM" id="CLU_2110760_0_0_1"/>
<proteinExistence type="predicted"/>
<reference evidence="1 2" key="1">
    <citation type="journal article" date="2012" name="Plant Cell">
        <title>Genome comparison of barley and maize smut fungi reveals targeted loss of RNA silencing components and species-specific presence of transposable elements.</title>
        <authorList>
            <person name="Laurie J.D."/>
            <person name="Ali S."/>
            <person name="Linning R."/>
            <person name="Mannhaupt G."/>
            <person name="Wong P."/>
            <person name="Gueldener U."/>
            <person name="Muensterkoetter M."/>
            <person name="Moore R."/>
            <person name="Kahmann R."/>
            <person name="Bakkeren G."/>
            <person name="Schirawski J."/>
        </authorList>
    </citation>
    <scope>NUCLEOTIDE SEQUENCE [LARGE SCALE GENOMIC DNA]</scope>
    <source>
        <strain evidence="2">Uh4875-4</strain>
    </source>
</reference>
<protein>
    <recommendedName>
        <fullName evidence="3">Reverse transcriptase RNase H-like domain-containing protein</fullName>
    </recommendedName>
</protein>
<evidence type="ECO:0000313" key="2">
    <source>
        <dbReference type="Proteomes" id="UP000006174"/>
    </source>
</evidence>
<organism evidence="1 2">
    <name type="scientific">Ustilago hordei</name>
    <name type="common">Barley covered smut fungus</name>
    <dbReference type="NCBI Taxonomy" id="120017"/>
    <lineage>
        <taxon>Eukaryota</taxon>
        <taxon>Fungi</taxon>
        <taxon>Dikarya</taxon>
        <taxon>Basidiomycota</taxon>
        <taxon>Ustilaginomycotina</taxon>
        <taxon>Ustilaginomycetes</taxon>
        <taxon>Ustilaginales</taxon>
        <taxon>Ustilaginaceae</taxon>
        <taxon>Ustilago</taxon>
    </lineage>
</organism>
<name>I2FLY4_USTHO</name>